<feature type="non-terminal residue" evidence="2">
    <location>
        <position position="1"/>
    </location>
</feature>
<dbReference type="Gene3D" id="2.40.70.10">
    <property type="entry name" value="Acid Proteases"/>
    <property type="match status" value="1"/>
</dbReference>
<feature type="region of interest" description="Disordered" evidence="1">
    <location>
        <begin position="417"/>
        <end position="482"/>
    </location>
</feature>
<dbReference type="Proteomes" id="UP000275652">
    <property type="component" value="Unassembled WGS sequence"/>
</dbReference>
<feature type="compositionally biased region" description="Basic residues" evidence="1">
    <location>
        <begin position="28"/>
        <end position="40"/>
    </location>
</feature>
<evidence type="ECO:0000313" key="2">
    <source>
        <dbReference type="EMBL" id="RLO13735.1"/>
    </source>
</evidence>
<name>A0A9X8HHJ0_APHAT</name>
<gene>
    <name evidence="2" type="ORF">DYB28_005723</name>
</gene>
<proteinExistence type="predicted"/>
<evidence type="ECO:0000313" key="3">
    <source>
        <dbReference type="Proteomes" id="UP000275652"/>
    </source>
</evidence>
<protein>
    <submittedName>
        <fullName evidence="2">Uncharacterized protein</fullName>
    </submittedName>
</protein>
<feature type="compositionally biased region" description="Polar residues" evidence="1">
    <location>
        <begin position="428"/>
        <end position="441"/>
    </location>
</feature>
<sequence length="482" mass="53790">MREEDEEDEEEDDEVKGNEQERPEGRKTRNKRIKRDKKQQKRVEREGRRHLEEEERQRKNRLGIRLVGSHRLPTWQVQINGHPCDVRLDTCAEESIVAGRLAHLGSWVEETSSRWLEGASGGLLRVKGRVRLEWVVQGRCVVVEPLVVDGLLEDMLLGNPFFDHHGCQMAYDTRTLNFPKWELKVPFELHIETAERVRVRRAAVIRTHGIGAMSGSRVHIAIDAPEGMEVQFVPDRTNRRARCLLAATVATVQKGAIMVPAVNGTEQVGYLDAQEEVGSWTPLSDELQVLEQPEQTTTEELVTWLAQIAGEPNAELPGEEQLALDHLSLDHRALLLRVLRSVGEEQELAGDAAGDELWLALRGELNRGQTVPRRVISSKGKKGQVREAEEKREERESTTVTPTSITATWQRMIQQLAAPSRPEGAPGSVTSATPHTATSGVAGTAEIPETAPGGEWRRPPVAEDPPQLTHAKIAVAQAHSDR</sequence>
<dbReference type="SUPFAM" id="SSF50630">
    <property type="entry name" value="Acid proteases"/>
    <property type="match status" value="1"/>
</dbReference>
<feature type="compositionally biased region" description="Basic and acidic residues" evidence="1">
    <location>
        <begin position="41"/>
        <end position="54"/>
    </location>
</feature>
<organism evidence="2 3">
    <name type="scientific">Aphanomyces astaci</name>
    <name type="common">Crayfish plague agent</name>
    <dbReference type="NCBI Taxonomy" id="112090"/>
    <lineage>
        <taxon>Eukaryota</taxon>
        <taxon>Sar</taxon>
        <taxon>Stramenopiles</taxon>
        <taxon>Oomycota</taxon>
        <taxon>Saprolegniomycetes</taxon>
        <taxon>Saprolegniales</taxon>
        <taxon>Verrucalvaceae</taxon>
        <taxon>Aphanomyces</taxon>
    </lineage>
</organism>
<feature type="compositionally biased region" description="Acidic residues" evidence="1">
    <location>
        <begin position="1"/>
        <end position="14"/>
    </location>
</feature>
<feature type="compositionally biased region" description="Basic and acidic residues" evidence="1">
    <location>
        <begin position="15"/>
        <end position="27"/>
    </location>
</feature>
<reference evidence="2 3" key="1">
    <citation type="journal article" date="2018" name="J. Invertebr. Pathol.">
        <title>New genotyping method for the causative agent of crayfish plague (Aphanomyces astaci) based on whole genome data.</title>
        <authorList>
            <person name="Minardi D."/>
            <person name="Studholme D.J."/>
            <person name="van der Giezen M."/>
            <person name="Pretto T."/>
            <person name="Oidtmann B."/>
        </authorList>
    </citation>
    <scope>NUCLEOTIDE SEQUENCE [LARGE SCALE GENOMIC DNA]</scope>
    <source>
        <strain evidence="2 3">KB13</strain>
    </source>
</reference>
<evidence type="ECO:0000256" key="1">
    <source>
        <dbReference type="SAM" id="MobiDB-lite"/>
    </source>
</evidence>
<dbReference type="AlphaFoldDB" id="A0A9X8HHJ0"/>
<dbReference type="InterPro" id="IPR021109">
    <property type="entry name" value="Peptidase_aspartic_dom_sf"/>
</dbReference>
<dbReference type="EMBL" id="QUTI01003189">
    <property type="protein sequence ID" value="RLO13735.1"/>
    <property type="molecule type" value="Genomic_DNA"/>
</dbReference>
<comment type="caution">
    <text evidence="2">The sequence shown here is derived from an EMBL/GenBank/DDBJ whole genome shotgun (WGS) entry which is preliminary data.</text>
</comment>
<feature type="region of interest" description="Disordered" evidence="1">
    <location>
        <begin position="1"/>
        <end position="54"/>
    </location>
</feature>
<dbReference type="CDD" id="cd00303">
    <property type="entry name" value="retropepsin_like"/>
    <property type="match status" value="1"/>
</dbReference>
<accession>A0A9X8HHJ0</accession>
<feature type="compositionally biased region" description="Basic and acidic residues" evidence="1">
    <location>
        <begin position="384"/>
        <end position="397"/>
    </location>
</feature>
<feature type="region of interest" description="Disordered" evidence="1">
    <location>
        <begin position="372"/>
        <end position="402"/>
    </location>
</feature>